<evidence type="ECO:0000313" key="2">
    <source>
        <dbReference type="EMBL" id="SVD71553.1"/>
    </source>
</evidence>
<dbReference type="PROSITE" id="PS51257">
    <property type="entry name" value="PROKAR_LIPOPROTEIN"/>
    <property type="match status" value="1"/>
</dbReference>
<gene>
    <name evidence="2" type="ORF">METZ01_LOCUS424407</name>
</gene>
<feature type="domain" description="Endonuclease/exonuclease/phosphatase" evidence="1">
    <location>
        <begin position="51"/>
        <end position="126"/>
    </location>
</feature>
<name>A0A382XKS1_9ZZZZ</name>
<feature type="non-terminal residue" evidence="2">
    <location>
        <position position="189"/>
    </location>
</feature>
<reference evidence="2" key="1">
    <citation type="submission" date="2018-05" db="EMBL/GenBank/DDBJ databases">
        <authorList>
            <person name="Lanie J.A."/>
            <person name="Ng W.-L."/>
            <person name="Kazmierczak K.M."/>
            <person name="Andrzejewski T.M."/>
            <person name="Davidsen T.M."/>
            <person name="Wayne K.J."/>
            <person name="Tettelin H."/>
            <person name="Glass J.I."/>
            <person name="Rusch D."/>
            <person name="Podicherti R."/>
            <person name="Tsui H.-C.T."/>
            <person name="Winkler M.E."/>
        </authorList>
    </citation>
    <scope>NUCLEOTIDE SEQUENCE</scope>
</reference>
<evidence type="ECO:0000259" key="1">
    <source>
        <dbReference type="Pfam" id="PF03372"/>
    </source>
</evidence>
<dbReference type="Pfam" id="PF03372">
    <property type="entry name" value="Exo_endo_phos"/>
    <property type="match status" value="1"/>
</dbReference>
<proteinExistence type="predicted"/>
<dbReference type="InterPro" id="IPR005135">
    <property type="entry name" value="Endo/exonuclease/phosphatase"/>
</dbReference>
<dbReference type="SUPFAM" id="SSF56219">
    <property type="entry name" value="DNase I-like"/>
    <property type="match status" value="1"/>
</dbReference>
<dbReference type="GO" id="GO:0003824">
    <property type="term" value="F:catalytic activity"/>
    <property type="evidence" value="ECO:0007669"/>
    <property type="project" value="InterPro"/>
</dbReference>
<dbReference type="Gene3D" id="3.60.10.10">
    <property type="entry name" value="Endonuclease/exonuclease/phosphatase"/>
    <property type="match status" value="1"/>
</dbReference>
<accession>A0A382XKS1</accession>
<organism evidence="2">
    <name type="scientific">marine metagenome</name>
    <dbReference type="NCBI Taxonomy" id="408172"/>
    <lineage>
        <taxon>unclassified sequences</taxon>
        <taxon>metagenomes</taxon>
        <taxon>ecological metagenomes</taxon>
    </lineage>
</organism>
<dbReference type="AlphaFoldDB" id="A0A382XKS1"/>
<dbReference type="InterPro" id="IPR036691">
    <property type="entry name" value="Endo/exonu/phosph_ase_sf"/>
</dbReference>
<dbReference type="EMBL" id="UINC01168496">
    <property type="protein sequence ID" value="SVD71553.1"/>
    <property type="molecule type" value="Genomic_DNA"/>
</dbReference>
<sequence>MSRFKPWLPVFLLSSTILSCGSDPAPSPEPNPPSPDELDLAFGSDTTFDIITWNIEEFPKDETETPTYLARVLEALEPDVVAIQEVWSPQHLQWVAGAAGSYELAIASNDPESGLAFLVNTETVEILAPPQAIYVNQSYDFGYRGPAVLRVRYRERDLTLINLHYKCCGDNILGEDWWDEEDRRLQATS</sequence>
<protein>
    <recommendedName>
        <fullName evidence="1">Endonuclease/exonuclease/phosphatase domain-containing protein</fullName>
    </recommendedName>
</protein>